<comment type="similarity">
    <text evidence="1">Belongs to the cullin family.</text>
</comment>
<evidence type="ECO:0000313" key="3">
    <source>
        <dbReference type="EMBL" id="GKV52812.1"/>
    </source>
</evidence>
<dbReference type="Proteomes" id="UP001054252">
    <property type="component" value="Unassembled WGS sequence"/>
</dbReference>
<accession>A0AAV5MW74</accession>
<evidence type="ECO:0000259" key="2">
    <source>
        <dbReference type="Pfam" id="PF00888"/>
    </source>
</evidence>
<dbReference type="Pfam" id="PF00888">
    <property type="entry name" value="Cullin"/>
    <property type="match status" value="1"/>
</dbReference>
<feature type="domain" description="Cullin N-terminal" evidence="2">
    <location>
        <begin position="11"/>
        <end position="85"/>
    </location>
</feature>
<comment type="caution">
    <text evidence="3">The sequence shown here is derived from an EMBL/GenBank/DDBJ whole genome shotgun (WGS) entry which is preliminary data.</text>
</comment>
<evidence type="ECO:0000313" key="4">
    <source>
        <dbReference type="Proteomes" id="UP001054252"/>
    </source>
</evidence>
<dbReference type="Gene3D" id="1.20.1310.10">
    <property type="entry name" value="Cullin Repeats"/>
    <property type="match status" value="2"/>
</dbReference>
<name>A0AAV5MW74_9ROSI</name>
<dbReference type="InterPro" id="IPR045093">
    <property type="entry name" value="Cullin"/>
</dbReference>
<dbReference type="GO" id="GO:0031625">
    <property type="term" value="F:ubiquitin protein ligase binding"/>
    <property type="evidence" value="ECO:0007669"/>
    <property type="project" value="InterPro"/>
</dbReference>
<dbReference type="SUPFAM" id="SSF74788">
    <property type="entry name" value="Cullin repeat-like"/>
    <property type="match status" value="1"/>
</dbReference>
<dbReference type="AlphaFoldDB" id="A0AAV5MW74"/>
<keyword evidence="4" id="KW-1185">Reference proteome</keyword>
<sequence length="191" mass="21765">MGLPSLGEKHDKFMLRELVKRWSNHKVMVLRLSQFFHCLDIEFFPRRSLPPLNEVGLTCFWDRVYNEINGKVRDAVITLIDKELQHELLVVFANQLLGKVHSECCALLKDDKVDDLSRMYRLYHKIPKGLELIANAFKQVWLSTSSFLQHVTNEGTGLVQQAEDAASNQATTSSGAPEQVSVQWAVSCGFF</sequence>
<gene>
    <name evidence="3" type="ORF">SLEP1_g59372</name>
</gene>
<evidence type="ECO:0000256" key="1">
    <source>
        <dbReference type="ARBA" id="ARBA00006019"/>
    </source>
</evidence>
<dbReference type="GO" id="GO:0006511">
    <property type="term" value="P:ubiquitin-dependent protein catabolic process"/>
    <property type="evidence" value="ECO:0007669"/>
    <property type="project" value="InterPro"/>
</dbReference>
<protein>
    <recommendedName>
        <fullName evidence="2">Cullin N-terminal domain-containing protein</fullName>
    </recommendedName>
</protein>
<dbReference type="EMBL" id="BPVZ01000875">
    <property type="protein sequence ID" value="GKV52812.1"/>
    <property type="molecule type" value="Genomic_DNA"/>
</dbReference>
<proteinExistence type="inferred from homology"/>
<dbReference type="PANTHER" id="PTHR11932">
    <property type="entry name" value="CULLIN"/>
    <property type="match status" value="1"/>
</dbReference>
<reference evidence="3 4" key="1">
    <citation type="journal article" date="2021" name="Commun. Biol.">
        <title>The genome of Shorea leprosula (Dipterocarpaceae) highlights the ecological relevance of drought in aseasonal tropical rainforests.</title>
        <authorList>
            <person name="Ng K.K.S."/>
            <person name="Kobayashi M.J."/>
            <person name="Fawcett J.A."/>
            <person name="Hatakeyama M."/>
            <person name="Paape T."/>
            <person name="Ng C.H."/>
            <person name="Ang C.C."/>
            <person name="Tnah L.H."/>
            <person name="Lee C.T."/>
            <person name="Nishiyama T."/>
            <person name="Sese J."/>
            <person name="O'Brien M.J."/>
            <person name="Copetti D."/>
            <person name="Mohd Noor M.I."/>
            <person name="Ong R.C."/>
            <person name="Putra M."/>
            <person name="Sireger I.Z."/>
            <person name="Indrioko S."/>
            <person name="Kosugi Y."/>
            <person name="Izuno A."/>
            <person name="Isagi Y."/>
            <person name="Lee S.L."/>
            <person name="Shimizu K.K."/>
        </authorList>
    </citation>
    <scope>NUCLEOTIDE SEQUENCE [LARGE SCALE GENOMIC DNA]</scope>
    <source>
        <strain evidence="3">214</strain>
    </source>
</reference>
<dbReference type="InterPro" id="IPR001373">
    <property type="entry name" value="Cullin_N"/>
</dbReference>
<dbReference type="InterPro" id="IPR016159">
    <property type="entry name" value="Cullin_repeat-like_dom_sf"/>
</dbReference>
<organism evidence="3 4">
    <name type="scientific">Rubroshorea leprosula</name>
    <dbReference type="NCBI Taxonomy" id="152421"/>
    <lineage>
        <taxon>Eukaryota</taxon>
        <taxon>Viridiplantae</taxon>
        <taxon>Streptophyta</taxon>
        <taxon>Embryophyta</taxon>
        <taxon>Tracheophyta</taxon>
        <taxon>Spermatophyta</taxon>
        <taxon>Magnoliopsida</taxon>
        <taxon>eudicotyledons</taxon>
        <taxon>Gunneridae</taxon>
        <taxon>Pentapetalae</taxon>
        <taxon>rosids</taxon>
        <taxon>malvids</taxon>
        <taxon>Malvales</taxon>
        <taxon>Dipterocarpaceae</taxon>
        <taxon>Rubroshorea</taxon>
    </lineage>
</organism>